<dbReference type="Pfam" id="PF04700">
    <property type="entry name" value="Baculo_gp41"/>
    <property type="match status" value="1"/>
</dbReference>
<accession>Q7T5J8</accession>
<dbReference type="GO" id="GO:0005198">
    <property type="term" value="F:structural molecule activity"/>
    <property type="evidence" value="ECO:0007669"/>
    <property type="project" value="InterPro"/>
</dbReference>
<reference evidence="1 2" key="3">
    <citation type="journal article" date="2002" name="J. Gen. Virol.">
        <title>The expansion of a hypervariable, non-hr ori-like region in the genome of Cryptophlebia leucotreta granulovirus provides in vivo evidence for the utilization of baculovirus non-hr oris during replication.</title>
        <authorList>
            <person name="Jehle J.A."/>
        </authorList>
    </citation>
    <scope>NUCLEOTIDE SEQUENCE [LARGE SCALE GENOMIC DNA]</scope>
    <source>
        <strain evidence="1">CV3</strain>
    </source>
</reference>
<dbReference type="KEGG" id="vg:1725019"/>
<dbReference type="RefSeq" id="NP_891942.1">
    <property type="nucleotide sequence ID" value="NC_005068.1"/>
</dbReference>
<sequence length="289" mass="33034">MDKLSWNTVANMINLYRANNTAKLTPEQIGCMNLVRDLFIKADPVPVNVTKRFQSDTELIEYYANLEKKYGGNLKINESAHGIFDKSFIISPIMKSYADHFYKRRLNLAASHLSDVFKYQMANAVTQNKPLPMLNNDITNEYMQTLYHKADIAPNVRQVINEGNNDKLKMCSEILNNLVEDILYGTHNGYYINNCLNSKLKTAVHRFRNNITFLVNSPLSLSTNIFNLIENTAIQSGQSKNIDYTSLEVTPSNKMPAQQHISELAFENEALRRGKIQELNLKYSNIKSP</sequence>
<protein>
    <submittedName>
        <fullName evidence="1">Gp41</fullName>
    </submittedName>
</protein>
<dbReference type="GeneID" id="1725019"/>
<dbReference type="OrthoDB" id="3665at10239"/>
<name>Q7T5J8_GVCL</name>
<proteinExistence type="predicted"/>
<dbReference type="Proteomes" id="UP000203359">
    <property type="component" value="Segment"/>
</dbReference>
<dbReference type="InterPro" id="IPR006790">
    <property type="entry name" value="Baculovirus_Gp41"/>
</dbReference>
<evidence type="ECO:0000313" key="1">
    <source>
        <dbReference type="EMBL" id="AAQ21690.1"/>
    </source>
</evidence>
<reference evidence="1 2" key="1">
    <citation type="journal article" date="1994" name="J. Gen. Virol.">
        <title>Genome organization of the DNA-binding protein gene region of Cryptophlebia leucotreta granulosis virus is closely related to that of nuclear polyhedrosis viruses.</title>
        <authorList>
            <person name="Jehle J.A."/>
            <person name="Backhaus H."/>
        </authorList>
    </citation>
    <scope>NUCLEOTIDE SEQUENCE [LARGE SCALE GENOMIC DNA]</scope>
    <source>
        <strain evidence="1">CV3</strain>
    </source>
</reference>
<reference evidence="1 2" key="4">
    <citation type="journal article" date="2003" name="Virology">
        <title>The genome of the Cryptophlebia leucotreta granulovirus.</title>
        <authorList>
            <person name="Lange M."/>
            <person name="Jehle J.A."/>
        </authorList>
    </citation>
    <scope>NUCLEOTIDE SEQUENCE [LARGE SCALE GENOMIC DNA]</scope>
    <source>
        <strain evidence="1">CV3</strain>
    </source>
</reference>
<dbReference type="GO" id="GO:0044423">
    <property type="term" value="C:virion component"/>
    <property type="evidence" value="ECO:0007669"/>
    <property type="project" value="InterPro"/>
</dbReference>
<organism evidence="1 2">
    <name type="scientific">Cryptophlebia leucotreta granulosis virus</name>
    <name type="common">ClGV</name>
    <name type="synonym">Cryptophlebia leucotreta granulovirus</name>
    <dbReference type="NCBI Taxonomy" id="35254"/>
    <lineage>
        <taxon>Viruses</taxon>
        <taxon>Viruses incertae sedis</taxon>
        <taxon>Naldaviricetes</taxon>
        <taxon>Lefavirales</taxon>
        <taxon>Baculoviridae</taxon>
        <taxon>Betabaculovirus</taxon>
        <taxon>Betabaculovirus cryleucotretae</taxon>
    </lineage>
</organism>
<dbReference type="EMBL" id="AY229987">
    <property type="protein sequence ID" value="AAQ21690.1"/>
    <property type="molecule type" value="Genomic_DNA"/>
</dbReference>
<evidence type="ECO:0000313" key="2">
    <source>
        <dbReference type="Proteomes" id="UP000203359"/>
    </source>
</evidence>
<reference evidence="1 2" key="2">
    <citation type="journal article" date="1994" name="J. Gen. Virol.">
        <title>The granulin gene region of Cryptophlebia leucotreta granulosis virus: sequence analysis and phylogenetic considerations.</title>
        <authorList>
            <person name="Jehle J.A."/>
            <person name="Backhaus H."/>
        </authorList>
    </citation>
    <scope>NUCLEOTIDE SEQUENCE [LARGE SCALE GENOMIC DNA]</scope>
    <source>
        <strain evidence="1">CV3</strain>
    </source>
</reference>
<keyword evidence="2" id="KW-1185">Reference proteome</keyword>
<organismHost>
    <name type="scientific">Tortricidae</name>
    <dbReference type="NCBI Taxonomy" id="7139"/>
</organismHost>